<proteinExistence type="predicted"/>
<organism evidence="1 2">
    <name type="scientific">Nocardia ninae NBRC 108245</name>
    <dbReference type="NCBI Taxonomy" id="1210091"/>
    <lineage>
        <taxon>Bacteria</taxon>
        <taxon>Bacillati</taxon>
        <taxon>Actinomycetota</taxon>
        <taxon>Actinomycetes</taxon>
        <taxon>Mycobacteriales</taxon>
        <taxon>Nocardiaceae</taxon>
        <taxon>Nocardia</taxon>
    </lineage>
</organism>
<accession>A0A511MFD2</accession>
<sequence length="219" mass="23325">MQEAFSAGPSNTTAHDSTGAVQVTVTGTGELNQVVVSENWHLYLDQNGIGPAFVQAVKNAEIKRLELTSIAAAENGTIDRLEELDITSATPTSFSPPQPSHYQPVSVEQMLEKALRKLDGDPTESKVGEFTASVGGENELYASITLNKNGIVDCSVRIPWGMDAGGGRIALAISESYNQAYRQRITSNDGDSEISPSTLIGEAIQAIANLQIHPPSDAR</sequence>
<dbReference type="EMBL" id="BJXA01000024">
    <property type="protein sequence ID" value="GEM39372.1"/>
    <property type="molecule type" value="Genomic_DNA"/>
</dbReference>
<dbReference type="AlphaFoldDB" id="A0A511MFD2"/>
<comment type="caution">
    <text evidence="1">The sequence shown here is derived from an EMBL/GenBank/DDBJ whole genome shotgun (WGS) entry which is preliminary data.</text>
</comment>
<protein>
    <submittedName>
        <fullName evidence="1">Uncharacterized protein</fullName>
    </submittedName>
</protein>
<name>A0A511MFD2_9NOCA</name>
<evidence type="ECO:0000313" key="2">
    <source>
        <dbReference type="Proteomes" id="UP000321424"/>
    </source>
</evidence>
<dbReference type="Proteomes" id="UP000321424">
    <property type="component" value="Unassembled WGS sequence"/>
</dbReference>
<keyword evidence="2" id="KW-1185">Reference proteome</keyword>
<reference evidence="1 2" key="1">
    <citation type="submission" date="2019-07" db="EMBL/GenBank/DDBJ databases">
        <title>Whole genome shotgun sequence of Nocardia ninae NBRC 108245.</title>
        <authorList>
            <person name="Hosoyama A."/>
            <person name="Uohara A."/>
            <person name="Ohji S."/>
            <person name="Ichikawa N."/>
        </authorList>
    </citation>
    <scope>NUCLEOTIDE SEQUENCE [LARGE SCALE GENOMIC DNA]</scope>
    <source>
        <strain evidence="1 2">NBRC 108245</strain>
    </source>
</reference>
<evidence type="ECO:0000313" key="1">
    <source>
        <dbReference type="EMBL" id="GEM39372.1"/>
    </source>
</evidence>
<gene>
    <name evidence="1" type="ORF">NN4_38910</name>
</gene>